<feature type="transmembrane region" description="Helical" evidence="1">
    <location>
        <begin position="250"/>
        <end position="272"/>
    </location>
</feature>
<dbReference type="EMBL" id="JAGIOA010000001">
    <property type="protein sequence ID" value="MBP2378858.1"/>
    <property type="molecule type" value="Genomic_DNA"/>
</dbReference>
<evidence type="ECO:0000313" key="3">
    <source>
        <dbReference type="Proteomes" id="UP000703720"/>
    </source>
</evidence>
<feature type="transmembrane region" description="Helical" evidence="1">
    <location>
        <begin position="197"/>
        <end position="216"/>
    </location>
</feature>
<organism evidence="2 3">
    <name type="scientific">Microbacterium phyllosphaerae</name>
    <dbReference type="NCBI Taxonomy" id="124798"/>
    <lineage>
        <taxon>Bacteria</taxon>
        <taxon>Bacillati</taxon>
        <taxon>Actinomycetota</taxon>
        <taxon>Actinomycetes</taxon>
        <taxon>Micrococcales</taxon>
        <taxon>Microbacteriaceae</taxon>
        <taxon>Microbacterium</taxon>
    </lineage>
</organism>
<comment type="caution">
    <text evidence="2">The sequence shown here is derived from an EMBL/GenBank/DDBJ whole genome shotgun (WGS) entry which is preliminary data.</text>
</comment>
<sequence length="377" mass="42598">MMEQLWNGFSGWWATINWGDAPTWVGAVGTTAAVLFGVYTWRAKLRREDLAEFNLVKIQYSVHGNNIQIPVHVRAEAFNSNSHPIPLICLYGWDAGWRPRVMTVSGDVTVPPKTTAVATFNLQRAFRNRDFYVMVQGSRGQERLFSLQGKPLGFAARRVIARQRLRRGWAQLGAWVRGLFPHYLPESRPTNSRRARLGMFWKTFTASGHAAALLIWRFRPYRYLMLTAAGLLAMELIAFVLLGAPAAAGMLFLLLLAITLFGAALCALHTLWRLLDPNRLVLFAPDLGSSLDVIFKSNRRVSFANHARTFRGESAPALREAVATWIDGLEGYWLDIRAQNKRVARHYMVQFPQLKIVGRDWMGHYRLAALPSETSGT</sequence>
<keyword evidence="1" id="KW-0812">Transmembrane</keyword>
<gene>
    <name evidence="2" type="ORF">JOF42_002353</name>
</gene>
<dbReference type="RefSeq" id="WP_210098029.1">
    <property type="nucleotide sequence ID" value="NZ_BAAAIO010000003.1"/>
</dbReference>
<name>A0ABS4WRU4_9MICO</name>
<reference evidence="2 3" key="1">
    <citation type="submission" date="2021-03" db="EMBL/GenBank/DDBJ databases">
        <title>Sequencing the genomes of 1000 actinobacteria strains.</title>
        <authorList>
            <person name="Klenk H.-P."/>
        </authorList>
    </citation>
    <scope>NUCLEOTIDE SEQUENCE [LARGE SCALE GENOMIC DNA]</scope>
    <source>
        <strain evidence="2 3">DSM 13468</strain>
    </source>
</reference>
<protein>
    <recommendedName>
        <fullName evidence="4">DUF2207 domain-containing protein</fullName>
    </recommendedName>
</protein>
<keyword evidence="3" id="KW-1185">Reference proteome</keyword>
<keyword evidence="1" id="KW-0472">Membrane</keyword>
<evidence type="ECO:0008006" key="4">
    <source>
        <dbReference type="Google" id="ProtNLM"/>
    </source>
</evidence>
<feature type="transmembrane region" description="Helical" evidence="1">
    <location>
        <begin position="21"/>
        <end position="41"/>
    </location>
</feature>
<evidence type="ECO:0000256" key="1">
    <source>
        <dbReference type="SAM" id="Phobius"/>
    </source>
</evidence>
<dbReference type="Proteomes" id="UP000703720">
    <property type="component" value="Unassembled WGS sequence"/>
</dbReference>
<evidence type="ECO:0000313" key="2">
    <source>
        <dbReference type="EMBL" id="MBP2378858.1"/>
    </source>
</evidence>
<accession>A0ABS4WRU4</accession>
<proteinExistence type="predicted"/>
<feature type="transmembrane region" description="Helical" evidence="1">
    <location>
        <begin position="223"/>
        <end position="244"/>
    </location>
</feature>
<keyword evidence="1" id="KW-1133">Transmembrane helix</keyword>